<comment type="caution">
    <text evidence="6">The sequence shown here is derived from an EMBL/GenBank/DDBJ whole genome shotgun (WGS) entry which is preliminary data.</text>
</comment>
<accession>A0A1Y1UGS3</accession>
<dbReference type="InterPro" id="IPR000456">
    <property type="entry name" value="Ribosomal_bL17"/>
</dbReference>
<evidence type="ECO:0000256" key="4">
    <source>
        <dbReference type="RuleBase" id="RU000660"/>
    </source>
</evidence>
<dbReference type="GO" id="GO:0005762">
    <property type="term" value="C:mitochondrial large ribosomal subunit"/>
    <property type="evidence" value="ECO:0007669"/>
    <property type="project" value="TreeGrafter"/>
</dbReference>
<dbReference type="InParanoid" id="A0A1Y1UGS3"/>
<dbReference type="InterPro" id="IPR047859">
    <property type="entry name" value="Ribosomal_bL17_CS"/>
</dbReference>
<evidence type="ECO:0000313" key="7">
    <source>
        <dbReference type="Proteomes" id="UP000193218"/>
    </source>
</evidence>
<comment type="similarity">
    <text evidence="1 4">Belongs to the bacterial ribosomal protein bL17 family.</text>
</comment>
<feature type="compositionally biased region" description="Basic and acidic residues" evidence="5">
    <location>
        <begin position="289"/>
        <end position="298"/>
    </location>
</feature>
<gene>
    <name evidence="6" type="ORF">BD324DRAFT_625442</name>
</gene>
<dbReference type="Pfam" id="PF01196">
    <property type="entry name" value="Ribosomal_L17"/>
    <property type="match status" value="1"/>
</dbReference>
<name>A0A1Y1UGS3_9TREE</name>
<dbReference type="EMBL" id="NBSH01000006">
    <property type="protein sequence ID" value="ORX37260.1"/>
    <property type="molecule type" value="Genomic_DNA"/>
</dbReference>
<evidence type="ECO:0000256" key="5">
    <source>
        <dbReference type="SAM" id="MobiDB-lite"/>
    </source>
</evidence>
<reference evidence="6 7" key="1">
    <citation type="submission" date="2017-03" db="EMBL/GenBank/DDBJ databases">
        <title>Widespread Adenine N6-methylation of Active Genes in Fungi.</title>
        <authorList>
            <consortium name="DOE Joint Genome Institute"/>
            <person name="Mondo S.J."/>
            <person name="Dannebaum R.O."/>
            <person name="Kuo R.C."/>
            <person name="Louie K.B."/>
            <person name="Bewick A.J."/>
            <person name="Labutti K."/>
            <person name="Haridas S."/>
            <person name="Kuo A."/>
            <person name="Salamov A."/>
            <person name="Ahrendt S.R."/>
            <person name="Lau R."/>
            <person name="Bowen B.P."/>
            <person name="Lipzen A."/>
            <person name="Sullivan W."/>
            <person name="Andreopoulos W.B."/>
            <person name="Clum A."/>
            <person name="Lindquist E."/>
            <person name="Daum C."/>
            <person name="Northen T.R."/>
            <person name="Ramamoorthy G."/>
            <person name="Schmitz R.J."/>
            <person name="Gryganskyi A."/>
            <person name="Culley D."/>
            <person name="Magnuson J."/>
            <person name="James T.Y."/>
            <person name="O'Malley M.A."/>
            <person name="Stajich J.E."/>
            <person name="Spatafora J.W."/>
            <person name="Visel A."/>
            <person name="Grigoriev I.V."/>
        </authorList>
    </citation>
    <scope>NUCLEOTIDE SEQUENCE [LARGE SCALE GENOMIC DNA]</scope>
    <source>
        <strain evidence="6 7">NRRL Y-17943</strain>
    </source>
</reference>
<dbReference type="PANTHER" id="PTHR14413:SF16">
    <property type="entry name" value="LARGE RIBOSOMAL SUBUNIT PROTEIN BL17M"/>
    <property type="match status" value="1"/>
</dbReference>
<evidence type="ECO:0000313" key="6">
    <source>
        <dbReference type="EMBL" id="ORX37260.1"/>
    </source>
</evidence>
<dbReference type="Gene3D" id="3.90.1030.10">
    <property type="entry name" value="Ribosomal protein L17"/>
    <property type="match status" value="1"/>
</dbReference>
<evidence type="ECO:0000256" key="2">
    <source>
        <dbReference type="ARBA" id="ARBA00022980"/>
    </source>
</evidence>
<dbReference type="OrthoDB" id="275000at2759"/>
<dbReference type="GO" id="GO:0006412">
    <property type="term" value="P:translation"/>
    <property type="evidence" value="ECO:0007669"/>
    <property type="project" value="InterPro"/>
</dbReference>
<dbReference type="AlphaFoldDB" id="A0A1Y1UGS3"/>
<feature type="region of interest" description="Disordered" evidence="5">
    <location>
        <begin position="288"/>
        <end position="373"/>
    </location>
</feature>
<dbReference type="SUPFAM" id="SSF64263">
    <property type="entry name" value="Prokaryotic ribosomal protein L17"/>
    <property type="match status" value="2"/>
</dbReference>
<keyword evidence="7" id="KW-1185">Reference proteome</keyword>
<dbReference type="Proteomes" id="UP000193218">
    <property type="component" value="Unassembled WGS sequence"/>
</dbReference>
<dbReference type="STRING" id="4999.A0A1Y1UGS3"/>
<keyword evidence="2 4" id="KW-0689">Ribosomal protein</keyword>
<dbReference type="NCBIfam" id="TIGR00059">
    <property type="entry name" value="L17"/>
    <property type="match status" value="1"/>
</dbReference>
<keyword evidence="3 4" id="KW-0687">Ribonucleoprotein</keyword>
<organism evidence="6 7">
    <name type="scientific">Kockovaella imperatae</name>
    <dbReference type="NCBI Taxonomy" id="4999"/>
    <lineage>
        <taxon>Eukaryota</taxon>
        <taxon>Fungi</taxon>
        <taxon>Dikarya</taxon>
        <taxon>Basidiomycota</taxon>
        <taxon>Agaricomycotina</taxon>
        <taxon>Tremellomycetes</taxon>
        <taxon>Tremellales</taxon>
        <taxon>Cuniculitremaceae</taxon>
        <taxon>Kockovaella</taxon>
    </lineage>
</organism>
<proteinExistence type="inferred from homology"/>
<protein>
    <submittedName>
        <fullName evidence="6">Ribosomal protein L17-domain-containing protein</fullName>
    </submittedName>
</protein>
<sequence length="373" mass="42040">MRHGKKLKKLTGGDTTLRHLVTALLHHEMIQTTVPRAKIAARMAEKIITMGKRATFNSRRSAAAFLRKPHSHNVSMEYRLRSKTPPPNAPLGYPGIPEDAVPGTYRHPTSLIPKVFETLAERYKARNGGYTRIHRFGRRQGDAAPSAILTLVDGPRDLNFELLARQLGKEAAAAQYLGEGEVIRGGLDDWLPTVSKDLRQSIALALKYRPAEDRTAFESKARAFADELAAEYAIYGEHMTDGHRDPVWNDEVMDVIEPPPNTARKIKSGERLAGMETHLTGLQLARKALAKEPWERNRTTRGNPQESHEARRLRIEAEQKPRYLTEREKPKPKSAKRDDVLNEERPKVLDDIIREAGDVRPASAADLMSRLQR</sequence>
<dbReference type="GeneID" id="33557611"/>
<dbReference type="PANTHER" id="PTHR14413">
    <property type="entry name" value="RIBOSOMAL PROTEIN L17"/>
    <property type="match status" value="1"/>
</dbReference>
<feature type="compositionally biased region" description="Basic and acidic residues" evidence="5">
    <location>
        <begin position="306"/>
        <end position="358"/>
    </location>
</feature>
<dbReference type="GO" id="GO:0003735">
    <property type="term" value="F:structural constituent of ribosome"/>
    <property type="evidence" value="ECO:0007669"/>
    <property type="project" value="InterPro"/>
</dbReference>
<evidence type="ECO:0000256" key="1">
    <source>
        <dbReference type="ARBA" id="ARBA00008777"/>
    </source>
</evidence>
<dbReference type="RefSeq" id="XP_021871298.1">
    <property type="nucleotide sequence ID" value="XM_022015802.1"/>
</dbReference>
<dbReference type="InterPro" id="IPR036373">
    <property type="entry name" value="Ribosomal_bL17_sf"/>
</dbReference>
<evidence type="ECO:0000256" key="3">
    <source>
        <dbReference type="ARBA" id="ARBA00023274"/>
    </source>
</evidence>
<dbReference type="PROSITE" id="PS01167">
    <property type="entry name" value="RIBOSOMAL_L17"/>
    <property type="match status" value="1"/>
</dbReference>